<dbReference type="Proteomes" id="UP000095767">
    <property type="component" value="Unassembled WGS sequence"/>
</dbReference>
<gene>
    <name evidence="2" type="ORF">BAE44_0024472</name>
</gene>
<protein>
    <submittedName>
        <fullName evidence="2">Uncharacterized protein</fullName>
    </submittedName>
</protein>
<evidence type="ECO:0000256" key="1">
    <source>
        <dbReference type="SAM" id="MobiDB-lite"/>
    </source>
</evidence>
<comment type="caution">
    <text evidence="2">The sequence shown here is derived from an EMBL/GenBank/DDBJ whole genome shotgun (WGS) entry which is preliminary data.</text>
</comment>
<sequence>LLHRGGADRRRRRRRTPAWGRESKGQLRRGAPGAGLGRRRAAQAAADGLASRPGRGAQGRRQGRAGRRHQSDPARSGLCSGALTELAGFVAAVREVPFAMGCLGGIRAPALARRGRAWRRARRIYVDNKGKVSSQRNSIRAAPRVSLLRSQIAAQCQAMDHTNFSQTPLRHVPRWLPRFPKGWKARPHGHSEAAAKDEEDIREVSTVMANGNGVRRAMPENMEKVSFRLGEKCRRRHVAPPER</sequence>
<feature type="compositionally biased region" description="Low complexity" evidence="1">
    <location>
        <begin position="42"/>
        <end position="55"/>
    </location>
</feature>
<feature type="non-terminal residue" evidence="2">
    <location>
        <position position="1"/>
    </location>
</feature>
<feature type="region of interest" description="Disordered" evidence="1">
    <location>
        <begin position="1"/>
        <end position="77"/>
    </location>
</feature>
<reference evidence="2 3" key="1">
    <citation type="submission" date="2016-09" db="EMBL/GenBank/DDBJ databases">
        <title>The draft genome of Dichanthelium oligosanthes: A C3 panicoid grass species.</title>
        <authorList>
            <person name="Studer A.J."/>
            <person name="Schnable J.C."/>
            <person name="Brutnell T.P."/>
        </authorList>
    </citation>
    <scope>NUCLEOTIDE SEQUENCE [LARGE SCALE GENOMIC DNA]</scope>
    <source>
        <strain evidence="3">cv. Kellogg 1175</strain>
        <tissue evidence="2">Leaf</tissue>
    </source>
</reference>
<keyword evidence="3" id="KW-1185">Reference proteome</keyword>
<evidence type="ECO:0000313" key="2">
    <source>
        <dbReference type="EMBL" id="OEL14509.1"/>
    </source>
</evidence>
<proteinExistence type="predicted"/>
<dbReference type="AlphaFoldDB" id="A0A1E5UNQ3"/>
<dbReference type="EMBL" id="LWDX02069780">
    <property type="protein sequence ID" value="OEL14509.1"/>
    <property type="molecule type" value="Genomic_DNA"/>
</dbReference>
<dbReference type="STRING" id="888268.A0A1E5UNQ3"/>
<name>A0A1E5UNQ3_9POAL</name>
<evidence type="ECO:0000313" key="3">
    <source>
        <dbReference type="Proteomes" id="UP000095767"/>
    </source>
</evidence>
<organism evidence="2 3">
    <name type="scientific">Dichanthelium oligosanthes</name>
    <dbReference type="NCBI Taxonomy" id="888268"/>
    <lineage>
        <taxon>Eukaryota</taxon>
        <taxon>Viridiplantae</taxon>
        <taxon>Streptophyta</taxon>
        <taxon>Embryophyta</taxon>
        <taxon>Tracheophyta</taxon>
        <taxon>Spermatophyta</taxon>
        <taxon>Magnoliopsida</taxon>
        <taxon>Liliopsida</taxon>
        <taxon>Poales</taxon>
        <taxon>Poaceae</taxon>
        <taxon>PACMAD clade</taxon>
        <taxon>Panicoideae</taxon>
        <taxon>Panicodae</taxon>
        <taxon>Paniceae</taxon>
        <taxon>Dichantheliinae</taxon>
        <taxon>Dichanthelium</taxon>
    </lineage>
</organism>
<accession>A0A1E5UNQ3</accession>